<dbReference type="NCBIfam" id="NF033493">
    <property type="entry name" value="MetS_like_NSS"/>
    <property type="match status" value="1"/>
</dbReference>
<organism evidence="3 4">
    <name type="scientific">Actinomyces lilanjuaniae</name>
    <dbReference type="NCBI Taxonomy" id="2321394"/>
    <lineage>
        <taxon>Bacteria</taxon>
        <taxon>Bacillati</taxon>
        <taxon>Actinomycetota</taxon>
        <taxon>Actinomycetes</taxon>
        <taxon>Actinomycetales</taxon>
        <taxon>Actinomycetaceae</taxon>
        <taxon>Actinomyces</taxon>
    </lineage>
</organism>
<keyword evidence="2" id="KW-0472">Membrane</keyword>
<gene>
    <name evidence="3" type="ORF">D5R93_08075</name>
</gene>
<keyword evidence="4" id="KW-1185">Reference proteome</keyword>
<protein>
    <submittedName>
        <fullName evidence="3">Methionine/alanine import family NSS transporter small subunit</fullName>
    </submittedName>
</protein>
<name>A0ABM6Z4L1_9ACTO</name>
<feature type="region of interest" description="Disordered" evidence="1">
    <location>
        <begin position="28"/>
        <end position="78"/>
    </location>
</feature>
<dbReference type="InterPro" id="IPR031596">
    <property type="entry name" value="MaAIMP_sms"/>
</dbReference>
<evidence type="ECO:0000256" key="1">
    <source>
        <dbReference type="SAM" id="MobiDB-lite"/>
    </source>
</evidence>
<sequence>MTGSAIALMLTSVVIIWGGLAVSVTSLVSRGRREERDARAAASAAAHEHLRGGGADARADSGTGGDTDSAANTSGSQS</sequence>
<feature type="transmembrane region" description="Helical" evidence="2">
    <location>
        <begin position="6"/>
        <end position="29"/>
    </location>
</feature>
<dbReference type="Pfam" id="PF16951">
    <property type="entry name" value="MaAIMP_sms"/>
    <property type="match status" value="1"/>
</dbReference>
<keyword evidence="2" id="KW-0812">Transmembrane</keyword>
<evidence type="ECO:0000313" key="4">
    <source>
        <dbReference type="Proteomes" id="UP000273001"/>
    </source>
</evidence>
<proteinExistence type="predicted"/>
<keyword evidence="2" id="KW-1133">Transmembrane helix</keyword>
<reference evidence="3 4" key="1">
    <citation type="submission" date="2018-09" db="EMBL/GenBank/DDBJ databases">
        <authorList>
            <person name="Li J."/>
        </authorList>
    </citation>
    <scope>NUCLEOTIDE SEQUENCE [LARGE SCALE GENOMIC DNA]</scope>
    <source>
        <strain evidence="3 4">2129</strain>
    </source>
</reference>
<evidence type="ECO:0000256" key="2">
    <source>
        <dbReference type="SAM" id="Phobius"/>
    </source>
</evidence>
<evidence type="ECO:0000313" key="3">
    <source>
        <dbReference type="EMBL" id="AYD89992.1"/>
    </source>
</evidence>
<dbReference type="Proteomes" id="UP000273001">
    <property type="component" value="Chromosome"/>
</dbReference>
<dbReference type="EMBL" id="CP032514">
    <property type="protein sequence ID" value="AYD89992.1"/>
    <property type="molecule type" value="Genomic_DNA"/>
</dbReference>
<accession>A0ABM6Z4L1</accession>